<gene>
    <name evidence="2" type="ORF">EAL2_808p05470</name>
</gene>
<evidence type="ECO:0000313" key="2">
    <source>
        <dbReference type="EMBL" id="AHM58050.1"/>
    </source>
</evidence>
<geneLocation type="plasmid" evidence="2 3">
    <name>EAL2_808p</name>
</geneLocation>
<dbReference type="InterPro" id="IPR036249">
    <property type="entry name" value="Thioredoxin-like_sf"/>
</dbReference>
<name>W8TB06_PEPAC</name>
<dbReference type="eggNOG" id="COG0526">
    <property type="taxonomic scope" value="Bacteria"/>
</dbReference>
<dbReference type="Proteomes" id="UP000019591">
    <property type="component" value="Plasmid EAL2_808p"/>
</dbReference>
<dbReference type="EMBL" id="CP007453">
    <property type="protein sequence ID" value="AHM58050.1"/>
    <property type="molecule type" value="Genomic_DNA"/>
</dbReference>
<dbReference type="Pfam" id="PF00085">
    <property type="entry name" value="Thioredoxin"/>
    <property type="match status" value="1"/>
</dbReference>
<keyword evidence="2" id="KW-0614">Plasmid</keyword>
<feature type="domain" description="Thioredoxin" evidence="1">
    <location>
        <begin position="11"/>
        <end position="84"/>
    </location>
</feature>
<protein>
    <recommendedName>
        <fullName evidence="1">Thioredoxin domain-containing protein</fullName>
    </recommendedName>
</protein>
<dbReference type="OrthoDB" id="411356at2"/>
<proteinExistence type="predicted"/>
<dbReference type="CDD" id="cd02947">
    <property type="entry name" value="TRX_family"/>
    <property type="match status" value="1"/>
</dbReference>
<keyword evidence="3" id="KW-1185">Reference proteome</keyword>
<evidence type="ECO:0000259" key="1">
    <source>
        <dbReference type="Pfam" id="PF00085"/>
    </source>
</evidence>
<accession>W8TB06</accession>
<dbReference type="HOGENOM" id="CLU_090389_16_1_9"/>
<dbReference type="InterPro" id="IPR013766">
    <property type="entry name" value="Thioredoxin_domain"/>
</dbReference>
<organism evidence="2 3">
    <name type="scientific">Peptoclostridium acidaminophilum DSM 3953</name>
    <dbReference type="NCBI Taxonomy" id="1286171"/>
    <lineage>
        <taxon>Bacteria</taxon>
        <taxon>Bacillati</taxon>
        <taxon>Bacillota</taxon>
        <taxon>Clostridia</taxon>
        <taxon>Peptostreptococcales</taxon>
        <taxon>Peptoclostridiaceae</taxon>
        <taxon>Peptoclostridium</taxon>
    </lineage>
</organism>
<dbReference type="PATRIC" id="fig|1286171.3.peg.2731"/>
<dbReference type="RefSeq" id="WP_025436897.1">
    <property type="nucleotide sequence ID" value="NZ_CP007453.1"/>
</dbReference>
<dbReference type="AlphaFoldDB" id="W8TB06"/>
<sequence length="108" mass="12209">MRQLNSLEQIKSFIESNSFCLLYFSDELCSVCQDTLPKVELMLENYGTVASAKIIINNSLETAAHFSVFTAPTILLYIGGKEFIREARFISITALESQISRYIELSET</sequence>
<dbReference type="KEGG" id="eac:EAL2_808p05470"/>
<evidence type="ECO:0000313" key="3">
    <source>
        <dbReference type="Proteomes" id="UP000019591"/>
    </source>
</evidence>
<reference evidence="2 3" key="1">
    <citation type="journal article" date="2014" name="Genome Announc.">
        <title>Complete Genome Sequence of Amino Acid-Utilizing Eubacterium acidaminophilum al-2 (DSM 3953).</title>
        <authorList>
            <person name="Poehlein A."/>
            <person name="Andreesen J.R."/>
            <person name="Daniel R."/>
        </authorList>
    </citation>
    <scope>NUCLEOTIDE SEQUENCE [LARGE SCALE GENOMIC DNA]</scope>
    <source>
        <strain evidence="2 3">DSM 3953</strain>
        <plasmid evidence="3">Plasmid EAL2_808p</plasmid>
    </source>
</reference>
<dbReference type="SUPFAM" id="SSF52833">
    <property type="entry name" value="Thioredoxin-like"/>
    <property type="match status" value="1"/>
</dbReference>
<dbReference type="Gene3D" id="3.40.30.10">
    <property type="entry name" value="Glutaredoxin"/>
    <property type="match status" value="1"/>
</dbReference>